<accession>A0ABN1K4I6</accession>
<sequence>MLLLLAGCVGTPPAVPPAEGGGIAVLPDALTVFESAQRQRAQELERKEQLADAAWAWEVLATLRPGEAEYRERVAALRRRIDTAVAERLQRGQQAQKRGDLEAASTQYLAALALQPQPAQAAQAADALRAIERERNRRNFLGQPSRITIARRNPAEFLQPVTPAAPGRADNAAPDRNELEHITMLAAQGELDEALALAEQRVAADRRDAAARQLLVDLYVQKAEQLAAREQKPEAIAWLQKSLKLPGNHARATALMKQLKPAAPVAAGAVPAKAADAARSAGTAVGTAISSPPDAAPVDR</sequence>
<gene>
    <name evidence="3" type="ORF">GCM10009107_31190</name>
</gene>
<organism evidence="3 4">
    <name type="scientific">Ideonella azotifigens</name>
    <dbReference type="NCBI Taxonomy" id="513160"/>
    <lineage>
        <taxon>Bacteria</taxon>
        <taxon>Pseudomonadati</taxon>
        <taxon>Pseudomonadota</taxon>
        <taxon>Betaproteobacteria</taxon>
        <taxon>Burkholderiales</taxon>
        <taxon>Sphaerotilaceae</taxon>
        <taxon>Ideonella</taxon>
    </lineage>
</organism>
<keyword evidence="1" id="KW-0175">Coiled coil</keyword>
<evidence type="ECO:0000256" key="2">
    <source>
        <dbReference type="SAM" id="MobiDB-lite"/>
    </source>
</evidence>
<dbReference type="InterPro" id="IPR011990">
    <property type="entry name" value="TPR-like_helical_dom_sf"/>
</dbReference>
<dbReference type="SUPFAM" id="SSF48452">
    <property type="entry name" value="TPR-like"/>
    <property type="match status" value="1"/>
</dbReference>
<dbReference type="Proteomes" id="UP001500279">
    <property type="component" value="Unassembled WGS sequence"/>
</dbReference>
<feature type="coiled-coil region" evidence="1">
    <location>
        <begin position="33"/>
        <end position="87"/>
    </location>
</feature>
<dbReference type="SMART" id="SM00028">
    <property type="entry name" value="TPR"/>
    <property type="match status" value="2"/>
</dbReference>
<name>A0ABN1K4I6_9BURK</name>
<keyword evidence="4" id="KW-1185">Reference proteome</keyword>
<dbReference type="Gene3D" id="1.25.40.10">
    <property type="entry name" value="Tetratricopeptide repeat domain"/>
    <property type="match status" value="1"/>
</dbReference>
<evidence type="ECO:0000313" key="4">
    <source>
        <dbReference type="Proteomes" id="UP001500279"/>
    </source>
</evidence>
<dbReference type="EMBL" id="BAAAEW010000020">
    <property type="protein sequence ID" value="GAA0754559.1"/>
    <property type="molecule type" value="Genomic_DNA"/>
</dbReference>
<proteinExistence type="predicted"/>
<reference evidence="3 4" key="1">
    <citation type="journal article" date="2019" name="Int. J. Syst. Evol. Microbiol.">
        <title>The Global Catalogue of Microorganisms (GCM) 10K type strain sequencing project: providing services to taxonomists for standard genome sequencing and annotation.</title>
        <authorList>
            <consortium name="The Broad Institute Genomics Platform"/>
            <consortium name="The Broad Institute Genome Sequencing Center for Infectious Disease"/>
            <person name="Wu L."/>
            <person name="Ma J."/>
        </authorList>
    </citation>
    <scope>NUCLEOTIDE SEQUENCE [LARGE SCALE GENOMIC DNA]</scope>
    <source>
        <strain evidence="3 4">JCM 15503</strain>
    </source>
</reference>
<dbReference type="InterPro" id="IPR019734">
    <property type="entry name" value="TPR_rpt"/>
</dbReference>
<comment type="caution">
    <text evidence="3">The sequence shown here is derived from an EMBL/GenBank/DDBJ whole genome shotgun (WGS) entry which is preliminary data.</text>
</comment>
<evidence type="ECO:0008006" key="5">
    <source>
        <dbReference type="Google" id="ProtNLM"/>
    </source>
</evidence>
<evidence type="ECO:0000256" key="1">
    <source>
        <dbReference type="SAM" id="Coils"/>
    </source>
</evidence>
<protein>
    <recommendedName>
        <fullName evidence="5">Tetratricopeptide repeat protein</fullName>
    </recommendedName>
</protein>
<evidence type="ECO:0000313" key="3">
    <source>
        <dbReference type="EMBL" id="GAA0754559.1"/>
    </source>
</evidence>
<feature type="region of interest" description="Disordered" evidence="2">
    <location>
        <begin position="281"/>
        <end position="300"/>
    </location>
</feature>